<dbReference type="EMBL" id="JEMU01000009">
    <property type="protein sequence ID" value="KAJ02797.1"/>
    <property type="molecule type" value="Genomic_DNA"/>
</dbReference>
<evidence type="ECO:0000256" key="4">
    <source>
        <dbReference type="ARBA" id="ARBA00022475"/>
    </source>
</evidence>
<dbReference type="InterPro" id="IPR052017">
    <property type="entry name" value="TSUP"/>
</dbReference>
<evidence type="ECO:0000256" key="6">
    <source>
        <dbReference type="ARBA" id="ARBA00022989"/>
    </source>
</evidence>
<accession>A0A061SPL0</accession>
<dbReference type="AlphaFoldDB" id="A0A061SPL0"/>
<feature type="transmembrane region" description="Helical" evidence="8">
    <location>
        <begin position="75"/>
        <end position="95"/>
    </location>
</feature>
<keyword evidence="7 8" id="KW-0472">Membrane</keyword>
<comment type="similarity">
    <text evidence="2 8">Belongs to the 4-toluene sulfonate uptake permease (TSUP) (TC 2.A.102) family.</text>
</comment>
<keyword evidence="4 8" id="KW-1003">Cell membrane</keyword>
<feature type="transmembrane region" description="Helical" evidence="8">
    <location>
        <begin position="173"/>
        <end position="193"/>
    </location>
</feature>
<dbReference type="Pfam" id="PF01925">
    <property type="entry name" value="TauE"/>
    <property type="match status" value="1"/>
</dbReference>
<dbReference type="STRING" id="83219.PM02_11930"/>
<keyword evidence="3" id="KW-0813">Transport</keyword>
<feature type="transmembrane region" description="Helical" evidence="8">
    <location>
        <begin position="200"/>
        <end position="217"/>
    </location>
</feature>
<comment type="caution">
    <text evidence="9">The sequence shown here is derived from an EMBL/GenBank/DDBJ whole genome shotgun (WGS) entry which is preliminary data.</text>
</comment>
<evidence type="ECO:0000256" key="1">
    <source>
        <dbReference type="ARBA" id="ARBA00004651"/>
    </source>
</evidence>
<dbReference type="RefSeq" id="WP_037908656.1">
    <property type="nucleotide sequence ID" value="NZ_JEMU01000009.1"/>
</dbReference>
<feature type="transmembrane region" description="Helical" evidence="8">
    <location>
        <begin position="229"/>
        <end position="247"/>
    </location>
</feature>
<feature type="transmembrane region" description="Helical" evidence="8">
    <location>
        <begin position="101"/>
        <end position="122"/>
    </location>
</feature>
<keyword evidence="5 8" id="KW-0812">Transmembrane</keyword>
<dbReference type="GO" id="GO:0005886">
    <property type="term" value="C:plasma membrane"/>
    <property type="evidence" value="ECO:0007669"/>
    <property type="project" value="UniProtKB-SubCell"/>
</dbReference>
<feature type="transmembrane region" description="Helical" evidence="8">
    <location>
        <begin position="45"/>
        <end position="63"/>
    </location>
</feature>
<evidence type="ECO:0000313" key="10">
    <source>
        <dbReference type="Proteomes" id="UP000027337"/>
    </source>
</evidence>
<reference evidence="9 10" key="1">
    <citation type="journal article" date="2014" name="Genome Announc.">
        <title>Draft Genome Sequences of Two Isolates of the Roseobacter Group, Sulfitobacter sp. Strains 3SOLIMAR09 and 1FIGIMAR09, from Harbors of Mallorca Island (Mediterranean Sea).</title>
        <authorList>
            <person name="Mas-Llado M."/>
            <person name="Pina-Villalonga J.M."/>
            <person name="Brunet-Galmes I."/>
            <person name="Nogales B."/>
            <person name="Bosch R."/>
        </authorList>
    </citation>
    <scope>NUCLEOTIDE SEQUENCE [LARGE SCALE GENOMIC DNA]</scope>
    <source>
        <strain evidence="9 10">1FIGIMAR09</strain>
    </source>
</reference>
<proteinExistence type="inferred from homology"/>
<gene>
    <name evidence="9" type="ORF">PM02_11930</name>
</gene>
<evidence type="ECO:0000256" key="2">
    <source>
        <dbReference type="ARBA" id="ARBA00009142"/>
    </source>
</evidence>
<keyword evidence="10" id="KW-1185">Reference proteome</keyword>
<evidence type="ECO:0000256" key="5">
    <source>
        <dbReference type="ARBA" id="ARBA00022692"/>
    </source>
</evidence>
<dbReference type="PANTHER" id="PTHR30269">
    <property type="entry name" value="TRANSMEMBRANE PROTEIN YFCA"/>
    <property type="match status" value="1"/>
</dbReference>
<keyword evidence="6 8" id="KW-1133">Transmembrane helix</keyword>
<name>A0A061SPL0_9RHOB</name>
<evidence type="ECO:0000256" key="3">
    <source>
        <dbReference type="ARBA" id="ARBA00022448"/>
    </source>
</evidence>
<evidence type="ECO:0000256" key="7">
    <source>
        <dbReference type="ARBA" id="ARBA00023136"/>
    </source>
</evidence>
<evidence type="ECO:0000256" key="8">
    <source>
        <dbReference type="RuleBase" id="RU363041"/>
    </source>
</evidence>
<dbReference type="InterPro" id="IPR002781">
    <property type="entry name" value="TM_pro_TauE-like"/>
</dbReference>
<dbReference type="Proteomes" id="UP000027337">
    <property type="component" value="Unassembled WGS sequence"/>
</dbReference>
<dbReference type="eggNOG" id="COG0730">
    <property type="taxonomic scope" value="Bacteria"/>
</dbReference>
<comment type="subcellular location">
    <subcellularLocation>
        <location evidence="1 8">Cell membrane</location>
        <topology evidence="1 8">Multi-pass membrane protein</topology>
    </subcellularLocation>
</comment>
<dbReference type="PANTHER" id="PTHR30269:SF37">
    <property type="entry name" value="MEMBRANE TRANSPORTER PROTEIN"/>
    <property type="match status" value="1"/>
</dbReference>
<feature type="transmembrane region" description="Helical" evidence="8">
    <location>
        <begin position="134"/>
        <end position="153"/>
    </location>
</feature>
<evidence type="ECO:0000313" key="9">
    <source>
        <dbReference type="EMBL" id="KAJ02797.1"/>
    </source>
</evidence>
<sequence length="251" mass="26826">MITFDLWFLCIAGAAVVFAGVSKAGFGSGAAFASATVLALVIEPGLALGVMLPLLMLIDAGSLKPYWRKWSVPDVRLLVLGGVPGVILGAALYRVASPDVFRLLIGGVSVGFVLWQMALKLGIVRLAQKRMPDWAGVVIGTVVGFTTFVSHAGGPPAAIFLLTRDLNKTQYQATTVLLFWILNIIKFVPYAALGMFTAQTLLANLILAPFAILGTWLGVRAHVLVPERLFFALTYVLLVVTGSKLIWDGLT</sequence>
<organism evidence="9 10">
    <name type="scientific">Sulfitobacter mediterraneus</name>
    <dbReference type="NCBI Taxonomy" id="83219"/>
    <lineage>
        <taxon>Bacteria</taxon>
        <taxon>Pseudomonadati</taxon>
        <taxon>Pseudomonadota</taxon>
        <taxon>Alphaproteobacteria</taxon>
        <taxon>Rhodobacterales</taxon>
        <taxon>Roseobacteraceae</taxon>
        <taxon>Sulfitobacter</taxon>
    </lineage>
</organism>
<protein>
    <recommendedName>
        <fullName evidence="8">Probable membrane transporter protein</fullName>
    </recommendedName>
</protein>